<accession>A0AAD7G012</accession>
<dbReference type="EMBL" id="JARKIF010000002">
    <property type="protein sequence ID" value="KAJ7646895.1"/>
    <property type="molecule type" value="Genomic_DNA"/>
</dbReference>
<feature type="region of interest" description="Disordered" evidence="1">
    <location>
        <begin position="33"/>
        <end position="68"/>
    </location>
</feature>
<gene>
    <name evidence="2" type="ORF">FB45DRAFT_1051493</name>
</gene>
<proteinExistence type="predicted"/>
<reference evidence="2" key="1">
    <citation type="submission" date="2023-03" db="EMBL/GenBank/DDBJ databases">
        <title>Massive genome expansion in bonnet fungi (Mycena s.s.) driven by repeated elements and novel gene families across ecological guilds.</title>
        <authorList>
            <consortium name="Lawrence Berkeley National Laboratory"/>
            <person name="Harder C.B."/>
            <person name="Miyauchi S."/>
            <person name="Viragh M."/>
            <person name="Kuo A."/>
            <person name="Thoen E."/>
            <person name="Andreopoulos B."/>
            <person name="Lu D."/>
            <person name="Skrede I."/>
            <person name="Drula E."/>
            <person name="Henrissat B."/>
            <person name="Morin E."/>
            <person name="Kohler A."/>
            <person name="Barry K."/>
            <person name="LaButti K."/>
            <person name="Morin E."/>
            <person name="Salamov A."/>
            <person name="Lipzen A."/>
            <person name="Mereny Z."/>
            <person name="Hegedus B."/>
            <person name="Baldrian P."/>
            <person name="Stursova M."/>
            <person name="Weitz H."/>
            <person name="Taylor A."/>
            <person name="Grigoriev I.V."/>
            <person name="Nagy L.G."/>
            <person name="Martin F."/>
            <person name="Kauserud H."/>
        </authorList>
    </citation>
    <scope>NUCLEOTIDE SEQUENCE</scope>
    <source>
        <strain evidence="2">9284</strain>
    </source>
</reference>
<organism evidence="2 3">
    <name type="scientific">Roridomyces roridus</name>
    <dbReference type="NCBI Taxonomy" id="1738132"/>
    <lineage>
        <taxon>Eukaryota</taxon>
        <taxon>Fungi</taxon>
        <taxon>Dikarya</taxon>
        <taxon>Basidiomycota</taxon>
        <taxon>Agaricomycotina</taxon>
        <taxon>Agaricomycetes</taxon>
        <taxon>Agaricomycetidae</taxon>
        <taxon>Agaricales</taxon>
        <taxon>Marasmiineae</taxon>
        <taxon>Mycenaceae</taxon>
        <taxon>Roridomyces</taxon>
    </lineage>
</organism>
<comment type="caution">
    <text evidence="2">The sequence shown here is derived from an EMBL/GenBank/DDBJ whole genome shotgun (WGS) entry which is preliminary data.</text>
</comment>
<name>A0AAD7G012_9AGAR</name>
<protein>
    <submittedName>
        <fullName evidence="2">Uncharacterized protein</fullName>
    </submittedName>
</protein>
<evidence type="ECO:0000256" key="1">
    <source>
        <dbReference type="SAM" id="MobiDB-lite"/>
    </source>
</evidence>
<evidence type="ECO:0000313" key="3">
    <source>
        <dbReference type="Proteomes" id="UP001221142"/>
    </source>
</evidence>
<sequence>MSPRSYTSSPALIDYNNLPLLLTPRTPCLSLDTQPPLEMPPEFDVPMPATATPSLGSPTGHEPASATAPPAVASLTSYLLTRFGTHFTELASWRAASYGTAYSRRLAEWKVIQVCQVLGIGVIGRQHTAVSVDSYQIRIQDVVQAAGINFQTWGTWRTELGNAKKALSILRRLERTQNLPGEHEPLLRGLEVMFRERLLPAWDGAAAPNNNPIAEAEAAAVTWSASWLNTQSRHIINTFETN</sequence>
<evidence type="ECO:0000313" key="2">
    <source>
        <dbReference type="EMBL" id="KAJ7646895.1"/>
    </source>
</evidence>
<keyword evidence="3" id="KW-1185">Reference proteome</keyword>
<dbReference type="Proteomes" id="UP001221142">
    <property type="component" value="Unassembled WGS sequence"/>
</dbReference>
<dbReference type="AlphaFoldDB" id="A0AAD7G012"/>